<organism evidence="3 4">
    <name type="scientific">Chondromyces apiculatus DSM 436</name>
    <dbReference type="NCBI Taxonomy" id="1192034"/>
    <lineage>
        <taxon>Bacteria</taxon>
        <taxon>Pseudomonadati</taxon>
        <taxon>Myxococcota</taxon>
        <taxon>Polyangia</taxon>
        <taxon>Polyangiales</taxon>
        <taxon>Polyangiaceae</taxon>
        <taxon>Chondromyces</taxon>
    </lineage>
</organism>
<feature type="region of interest" description="Disordered" evidence="1">
    <location>
        <begin position="33"/>
        <end position="63"/>
    </location>
</feature>
<name>A0A017T3D4_9BACT</name>
<proteinExistence type="predicted"/>
<comment type="caution">
    <text evidence="3">The sequence shown here is derived from an EMBL/GenBank/DDBJ whole genome shotgun (WGS) entry which is preliminary data.</text>
</comment>
<sequence length="205" mass="21525">MRTRPALLTAAALALLSLPLGYAGRADALPGAGAPTPAAAPPATAQPTPGEPSAGPAAGSVAPTADVERALGAEPFPAEPSKRPTAAEWADAGVVRLTRSGPATAGCRTYRVREWLRFRCPDLTFSAVSLLGGRTEGVAFWITPPKDSDLTRGGEVMFPVRRGDRRAFQILTFGPGYDGPFTLLPAIVLQEQWLEDDPEPTIIAR</sequence>
<keyword evidence="4" id="KW-1185">Reference proteome</keyword>
<feature type="chain" id="PRO_5001496296" evidence="2">
    <location>
        <begin position="29"/>
        <end position="205"/>
    </location>
</feature>
<dbReference type="Proteomes" id="UP000019678">
    <property type="component" value="Unassembled WGS sequence"/>
</dbReference>
<protein>
    <submittedName>
        <fullName evidence="3">Outer membrane component of tripartite multidrug resistance system</fullName>
    </submittedName>
</protein>
<evidence type="ECO:0000256" key="1">
    <source>
        <dbReference type="SAM" id="MobiDB-lite"/>
    </source>
</evidence>
<evidence type="ECO:0000313" key="4">
    <source>
        <dbReference type="Proteomes" id="UP000019678"/>
    </source>
</evidence>
<dbReference type="AlphaFoldDB" id="A0A017T3D4"/>
<evidence type="ECO:0000256" key="2">
    <source>
        <dbReference type="SAM" id="SignalP"/>
    </source>
</evidence>
<evidence type="ECO:0000313" key="3">
    <source>
        <dbReference type="EMBL" id="EYF03753.1"/>
    </source>
</evidence>
<gene>
    <name evidence="3" type="ORF">CAP_5183</name>
</gene>
<reference evidence="3 4" key="1">
    <citation type="submission" date="2013-05" db="EMBL/GenBank/DDBJ databases">
        <title>Genome assembly of Chondromyces apiculatus DSM 436.</title>
        <authorList>
            <person name="Sharma G."/>
            <person name="Khatri I."/>
            <person name="Kaur C."/>
            <person name="Mayilraj S."/>
            <person name="Subramanian S."/>
        </authorList>
    </citation>
    <scope>NUCLEOTIDE SEQUENCE [LARGE SCALE GENOMIC DNA]</scope>
    <source>
        <strain evidence="3 4">DSM 436</strain>
    </source>
</reference>
<dbReference type="EMBL" id="ASRX01000042">
    <property type="protein sequence ID" value="EYF03753.1"/>
    <property type="molecule type" value="Genomic_DNA"/>
</dbReference>
<feature type="signal peptide" evidence="2">
    <location>
        <begin position="1"/>
        <end position="28"/>
    </location>
</feature>
<keyword evidence="2" id="KW-0732">Signal</keyword>
<dbReference type="RefSeq" id="WP_231511672.1">
    <property type="nucleotide sequence ID" value="NZ_ASRX01000042.1"/>
</dbReference>
<dbReference type="STRING" id="1192034.CAP_5183"/>
<accession>A0A017T3D4</accession>